<evidence type="ECO:0000256" key="1">
    <source>
        <dbReference type="SAM" id="MobiDB-lite"/>
    </source>
</evidence>
<organism evidence="2">
    <name type="scientific">Alexandrium monilatum</name>
    <dbReference type="NCBI Taxonomy" id="311494"/>
    <lineage>
        <taxon>Eukaryota</taxon>
        <taxon>Sar</taxon>
        <taxon>Alveolata</taxon>
        <taxon>Dinophyceae</taxon>
        <taxon>Gonyaulacales</taxon>
        <taxon>Pyrocystaceae</taxon>
        <taxon>Alexandrium</taxon>
    </lineage>
</organism>
<dbReference type="AlphaFoldDB" id="A0A7S4WFW9"/>
<reference evidence="2" key="1">
    <citation type="submission" date="2021-01" db="EMBL/GenBank/DDBJ databases">
        <authorList>
            <person name="Corre E."/>
            <person name="Pelletier E."/>
            <person name="Niang G."/>
            <person name="Scheremetjew M."/>
            <person name="Finn R."/>
            <person name="Kale V."/>
            <person name="Holt S."/>
            <person name="Cochrane G."/>
            <person name="Meng A."/>
            <person name="Brown T."/>
            <person name="Cohen L."/>
        </authorList>
    </citation>
    <scope>NUCLEOTIDE SEQUENCE</scope>
    <source>
        <strain evidence="2">CCMP3105</strain>
    </source>
</reference>
<name>A0A7S4WFW9_9DINO</name>
<protein>
    <submittedName>
        <fullName evidence="2">Uncharacterized protein</fullName>
    </submittedName>
</protein>
<gene>
    <name evidence="2" type="ORF">AMON00008_LOCUS54308</name>
</gene>
<accession>A0A7S4WFW9</accession>
<feature type="region of interest" description="Disordered" evidence="1">
    <location>
        <begin position="101"/>
        <end position="136"/>
    </location>
</feature>
<proteinExistence type="predicted"/>
<sequence>MNLNCASVLGRPALRARHAAAVTPCHAIECSLLVPTFRLRGRSASAGARLSPGSRLTALSGPVTGIAAPAGAAAASAPSTATATACAAAAAAALELLQGHARGSGQDRGGRRRRRTPLPHVGSGDGGAAGRTSRWSRRQAVVAGTGCLLSRILPTCEAGADPSTGDREPARSLRERLLQNARLVNPRMHTPGLFNNEGLCTYPMSLFGEWEVRSTPVAFAEPLGQHFVDEDTRAAIRDDFAPGRRKELSWRARFYWASLDAEGVPLRRERGPGSVARSMPPFGVTVAGPPTPSAPPAGRPGAPGRVVQYRAFNAGQEVRAFLDQRVPRVISEADPKVQPLKVWIAFPVDEGMGEDEEAIRTVTLRLDACSTEEGRGTFVSSELFRQTVSTEGQVDTVGDFEVINEYSFSDLERGRISVRNRVAKYLVPGDPLYHKAGGAAVSWLDYDWTMSRTGTCIDTPYGKQCLERA</sequence>
<dbReference type="EMBL" id="HBNR01076410">
    <property type="protein sequence ID" value="CAE4652827.1"/>
    <property type="molecule type" value="Transcribed_RNA"/>
</dbReference>
<evidence type="ECO:0000313" key="2">
    <source>
        <dbReference type="EMBL" id="CAE4652827.1"/>
    </source>
</evidence>